<dbReference type="EMBL" id="BEGY01000052">
    <property type="protein sequence ID" value="GAX80452.1"/>
    <property type="molecule type" value="Genomic_DNA"/>
</dbReference>
<dbReference type="Proteomes" id="UP000232323">
    <property type="component" value="Unassembled WGS sequence"/>
</dbReference>
<dbReference type="AlphaFoldDB" id="A0A250XC53"/>
<dbReference type="InterPro" id="IPR036128">
    <property type="entry name" value="Plus3-like_sf"/>
</dbReference>
<feature type="compositionally biased region" description="Acidic residues" evidence="5">
    <location>
        <begin position="69"/>
        <end position="89"/>
    </location>
</feature>
<evidence type="ECO:0000313" key="8">
    <source>
        <dbReference type="Proteomes" id="UP000232323"/>
    </source>
</evidence>
<evidence type="ECO:0000259" key="6">
    <source>
        <dbReference type="PROSITE" id="PS51360"/>
    </source>
</evidence>
<comment type="subcellular location">
    <subcellularLocation>
        <location evidence="1">Nucleus</location>
    </subcellularLocation>
</comment>
<dbReference type="InterPro" id="IPR004343">
    <property type="entry name" value="Plus-3_dom"/>
</dbReference>
<feature type="region of interest" description="Disordered" evidence="5">
    <location>
        <begin position="103"/>
        <end position="259"/>
    </location>
</feature>
<evidence type="ECO:0000256" key="5">
    <source>
        <dbReference type="SAM" id="MobiDB-lite"/>
    </source>
</evidence>
<feature type="compositionally biased region" description="Basic residues" evidence="5">
    <location>
        <begin position="166"/>
        <end position="176"/>
    </location>
</feature>
<dbReference type="Pfam" id="PF03126">
    <property type="entry name" value="Plus-3"/>
    <property type="match status" value="1"/>
</dbReference>
<evidence type="ECO:0000256" key="4">
    <source>
        <dbReference type="ARBA" id="ARBA00023242"/>
    </source>
</evidence>
<dbReference type="SUPFAM" id="SSF159042">
    <property type="entry name" value="Plus3-like"/>
    <property type="match status" value="1"/>
</dbReference>
<dbReference type="GO" id="GO:0016593">
    <property type="term" value="C:Cdc73/Paf1 complex"/>
    <property type="evidence" value="ECO:0007669"/>
    <property type="project" value="TreeGrafter"/>
</dbReference>
<keyword evidence="8" id="KW-1185">Reference proteome</keyword>
<feature type="domain" description="Plus3" evidence="6">
    <location>
        <begin position="296"/>
        <end position="431"/>
    </location>
</feature>
<dbReference type="STRING" id="1157962.A0A250XC53"/>
<dbReference type="OrthoDB" id="166375at2759"/>
<feature type="compositionally biased region" description="Low complexity" evidence="5">
    <location>
        <begin position="133"/>
        <end position="142"/>
    </location>
</feature>
<name>A0A250XC53_9CHLO</name>
<dbReference type="Gene3D" id="3.90.70.200">
    <property type="entry name" value="Plus-3 domain"/>
    <property type="match status" value="1"/>
</dbReference>
<dbReference type="GO" id="GO:0003677">
    <property type="term" value="F:DNA binding"/>
    <property type="evidence" value="ECO:0007669"/>
    <property type="project" value="InterPro"/>
</dbReference>
<accession>A0A250XC53</accession>
<feature type="compositionally biased region" description="Acidic residues" evidence="5">
    <location>
        <begin position="34"/>
        <end position="54"/>
    </location>
</feature>
<feature type="region of interest" description="Disordered" evidence="5">
    <location>
        <begin position="1"/>
        <end position="91"/>
    </location>
</feature>
<feature type="region of interest" description="Disordered" evidence="5">
    <location>
        <begin position="526"/>
        <end position="550"/>
    </location>
</feature>
<evidence type="ECO:0000256" key="3">
    <source>
        <dbReference type="ARBA" id="ARBA00023163"/>
    </source>
</evidence>
<keyword evidence="4" id="KW-0539">Nucleus</keyword>
<gene>
    <name evidence="7" type="ORF">CEUSTIGMA_g7891.t1</name>
</gene>
<keyword evidence="3" id="KW-0804">Transcription</keyword>
<evidence type="ECO:0000313" key="7">
    <source>
        <dbReference type="EMBL" id="GAX80452.1"/>
    </source>
</evidence>
<dbReference type="SMART" id="SM00719">
    <property type="entry name" value="Plus3"/>
    <property type="match status" value="1"/>
</dbReference>
<feature type="compositionally biased region" description="Basic and acidic residues" evidence="5">
    <location>
        <begin position="149"/>
        <end position="159"/>
    </location>
</feature>
<reference evidence="7 8" key="1">
    <citation type="submission" date="2017-08" db="EMBL/GenBank/DDBJ databases">
        <title>Acidophilic green algal genome provides insights into adaptation to an acidic environment.</title>
        <authorList>
            <person name="Hirooka S."/>
            <person name="Hirose Y."/>
            <person name="Kanesaki Y."/>
            <person name="Higuchi S."/>
            <person name="Fujiwara T."/>
            <person name="Onuma R."/>
            <person name="Era A."/>
            <person name="Ohbayashi R."/>
            <person name="Uzuka A."/>
            <person name="Nozaki H."/>
            <person name="Yoshikawa H."/>
            <person name="Miyagishima S.Y."/>
        </authorList>
    </citation>
    <scope>NUCLEOTIDE SEQUENCE [LARGE SCALE GENOMIC DNA]</scope>
    <source>
        <strain evidence="7 8">NIES-2499</strain>
    </source>
</reference>
<feature type="compositionally biased region" description="Acidic residues" evidence="5">
    <location>
        <begin position="194"/>
        <end position="209"/>
    </location>
</feature>
<evidence type="ECO:0000256" key="2">
    <source>
        <dbReference type="ARBA" id="ARBA00023015"/>
    </source>
</evidence>
<comment type="caution">
    <text evidence="7">The sequence shown here is derived from an EMBL/GenBank/DDBJ whole genome shotgun (WGS) entry which is preliminary data.</text>
</comment>
<dbReference type="PROSITE" id="PS51360">
    <property type="entry name" value="PLUS3"/>
    <property type="match status" value="1"/>
</dbReference>
<dbReference type="PANTHER" id="PTHR13115:SF8">
    <property type="entry name" value="RNA POLYMERASE-ASSOCIATED PROTEIN RTF1 HOMOLOG"/>
    <property type="match status" value="1"/>
</dbReference>
<dbReference type="GO" id="GO:1990269">
    <property type="term" value="F:RNA polymerase II C-terminal domain phosphoserine binding"/>
    <property type="evidence" value="ECO:0007669"/>
    <property type="project" value="TreeGrafter"/>
</dbReference>
<feature type="compositionally biased region" description="Basic and acidic residues" evidence="5">
    <location>
        <begin position="103"/>
        <end position="116"/>
    </location>
</feature>
<protein>
    <recommendedName>
        <fullName evidence="6">Plus3 domain-containing protein</fullName>
    </recommendedName>
</protein>
<sequence length="663" mass="73971">MADDLDLEAELLMVAGRTQQNSSRNKRPRKSARDDDDDDLFGSDNDEDDSEDDERSQRKKRGQARHAEEEEDDEDDAESDDGSDLYIDEEDRKRLEAMTELQREMILSDRAEERDKQRQRKALLKSAKAGEKQSAQAASGSRASRRQRKTGEAAEKDSAIRQIQAARKRQQGKGKGKSSSGGRGKGTSKKDMSDSEEGSDAAEDDDDEAEFRLSEEESSDVEEAWHGGRGVAGRQSSLKGDGAAERHVPSQAVPPETRGTAVLQAEEEEEEGMPAGYEAAHMARYDDDEEDVDGEDASLEELKSIQVLRTQLEAWYDKPFFTGDGVSGIVVRMAYGAAAGGQQYMLFVVHDVKEGGKVYSFGPRASPCHKYLVLVDGLGNKHMMAMQNVSNSPFQDAELERYHRHCERADRKALSRLDVSEAKRKIEAAISYRWDSNVVREMLERKRASGRLPVNIAAEKGRLRRLLEEARDNGRTEEADSIEQQLRDLETRSMMSKPGQERTFGMSLINKRNMQINFNIAFKNVSNKPAGGQERKGGADPFSRRATRPNIYWNTKGSKDLAAQQAADKAAASRAASEKSLEAAQLSKKQAEMDPVDLIKQLEISIDLNLIPDRNSLQSVAKRMLGRNWHTCLKPPPDLAGKGVLSIDDWKSRAFDLAQQPQM</sequence>
<dbReference type="PANTHER" id="PTHR13115">
    <property type="entry name" value="RNA POLYMERASE-ASSOCIATED PROTEIN RTF1 HOMOLOG"/>
    <property type="match status" value="1"/>
</dbReference>
<proteinExistence type="predicted"/>
<evidence type="ECO:0000256" key="1">
    <source>
        <dbReference type="ARBA" id="ARBA00004123"/>
    </source>
</evidence>
<organism evidence="7 8">
    <name type="scientific">Chlamydomonas eustigma</name>
    <dbReference type="NCBI Taxonomy" id="1157962"/>
    <lineage>
        <taxon>Eukaryota</taxon>
        <taxon>Viridiplantae</taxon>
        <taxon>Chlorophyta</taxon>
        <taxon>core chlorophytes</taxon>
        <taxon>Chlorophyceae</taxon>
        <taxon>CS clade</taxon>
        <taxon>Chlamydomonadales</taxon>
        <taxon>Chlamydomonadaceae</taxon>
        <taxon>Chlamydomonas</taxon>
    </lineage>
</organism>
<keyword evidence="2" id="KW-0805">Transcription regulation</keyword>